<evidence type="ECO:0000313" key="4">
    <source>
        <dbReference type="EMBL" id="CAD7080423.1"/>
    </source>
</evidence>
<reference evidence="4 5" key="1">
    <citation type="submission" date="2020-11" db="EMBL/GenBank/DDBJ databases">
        <authorList>
            <person name="Wallbank WR R."/>
            <person name="Pardo Diaz C."/>
            <person name="Kozak K."/>
            <person name="Martin S."/>
            <person name="Jiggins C."/>
            <person name="Moest M."/>
            <person name="Warren A I."/>
            <person name="Generalovic N T."/>
            <person name="Byers J.R.P. K."/>
            <person name="Montejo-Kovacevich G."/>
            <person name="Yen C E."/>
        </authorList>
    </citation>
    <scope>NUCLEOTIDE SEQUENCE [LARGE SCALE GENOMIC DNA]</scope>
</reference>
<feature type="compositionally biased region" description="Polar residues" evidence="2">
    <location>
        <begin position="361"/>
        <end position="373"/>
    </location>
</feature>
<keyword evidence="1" id="KW-0862">Zinc</keyword>
<organism evidence="4 5">
    <name type="scientific">Hermetia illucens</name>
    <name type="common">Black soldier fly</name>
    <dbReference type="NCBI Taxonomy" id="343691"/>
    <lineage>
        <taxon>Eukaryota</taxon>
        <taxon>Metazoa</taxon>
        <taxon>Ecdysozoa</taxon>
        <taxon>Arthropoda</taxon>
        <taxon>Hexapoda</taxon>
        <taxon>Insecta</taxon>
        <taxon>Pterygota</taxon>
        <taxon>Neoptera</taxon>
        <taxon>Endopterygota</taxon>
        <taxon>Diptera</taxon>
        <taxon>Brachycera</taxon>
        <taxon>Stratiomyomorpha</taxon>
        <taxon>Stratiomyidae</taxon>
        <taxon>Hermetiinae</taxon>
        <taxon>Hermetia</taxon>
    </lineage>
</organism>
<evidence type="ECO:0000256" key="1">
    <source>
        <dbReference type="PROSITE-ProRule" id="PRU00042"/>
    </source>
</evidence>
<evidence type="ECO:0000313" key="5">
    <source>
        <dbReference type="Proteomes" id="UP000594454"/>
    </source>
</evidence>
<keyword evidence="1" id="KW-0479">Metal-binding</keyword>
<keyword evidence="5" id="KW-1185">Reference proteome</keyword>
<dbReference type="GO" id="GO:0000981">
    <property type="term" value="F:DNA-binding transcription factor activity, RNA polymerase II-specific"/>
    <property type="evidence" value="ECO:0007669"/>
    <property type="project" value="TreeGrafter"/>
</dbReference>
<proteinExistence type="predicted"/>
<dbReference type="GO" id="GO:0008270">
    <property type="term" value="F:zinc ion binding"/>
    <property type="evidence" value="ECO:0007669"/>
    <property type="project" value="UniProtKB-KW"/>
</dbReference>
<feature type="region of interest" description="Disordered" evidence="2">
    <location>
        <begin position="347"/>
        <end position="377"/>
    </location>
</feature>
<dbReference type="Gene3D" id="3.30.160.60">
    <property type="entry name" value="Classic Zinc Finger"/>
    <property type="match status" value="1"/>
</dbReference>
<dbReference type="GO" id="GO:0045944">
    <property type="term" value="P:positive regulation of transcription by RNA polymerase II"/>
    <property type="evidence" value="ECO:0007669"/>
    <property type="project" value="InterPro"/>
</dbReference>
<dbReference type="InParanoid" id="A0A7R8UGY9"/>
<feature type="compositionally biased region" description="Polar residues" evidence="2">
    <location>
        <begin position="247"/>
        <end position="256"/>
    </location>
</feature>
<protein>
    <recommendedName>
        <fullName evidence="3">C2H2-type domain-containing protein</fullName>
    </recommendedName>
</protein>
<dbReference type="OMA" id="YTQTRWL"/>
<feature type="region of interest" description="Disordered" evidence="2">
    <location>
        <begin position="209"/>
        <end position="275"/>
    </location>
</feature>
<gene>
    <name evidence="4" type="ORF">HERILL_LOCUS3577</name>
</gene>
<dbReference type="AlphaFoldDB" id="A0A7R8UGY9"/>
<dbReference type="FunCoup" id="A0A7R8UGY9">
    <property type="interactions" value="123"/>
</dbReference>
<dbReference type="InterPro" id="IPR013087">
    <property type="entry name" value="Znf_C2H2_type"/>
</dbReference>
<evidence type="ECO:0000256" key="2">
    <source>
        <dbReference type="SAM" id="MobiDB-lite"/>
    </source>
</evidence>
<dbReference type="PROSITE" id="PS50157">
    <property type="entry name" value="ZINC_FINGER_C2H2_2"/>
    <property type="match status" value="3"/>
</dbReference>
<evidence type="ECO:0000259" key="3">
    <source>
        <dbReference type="PROSITE" id="PS50157"/>
    </source>
</evidence>
<sequence length="438" mass="48851">MVESGAVASRILRISPKIDDLLPNKQLNCPEPNCSSIFSNTGNLQMHLERHHRRKPMKGDSANVEGIPENSTLTKWYFCPVENCPYFDVGKVANKHFTCLKYVRQHYQKVHAVKMFQCEMCGKTFGTEGMRVRHQLDCGRVYECDECGWAYNTRETLLTHAKRKGHVIDSNKFKTAPATKQPPPSANDTVIIGTQTTTPIQILVKLSTQTQDQGIQTDPVEIKQQPKRKRGSNTSRVGNKSSKKQKNTATETTVCQEDSPKMHPALSVDSPPENNLNRLNFVEDADVEDSISTCLEQLVNSSGGLCDIETQTEKFSTNILDQMLYSHMHTQTCDEFLSELGLSDIQTQTNLPDDKDGLGESSDQNAYGITTSGPHDEMLVSTETQTSFTQCLLEYNEAGTNSNGITQHTQTCETLLEGLFGGQDNDFIGNFQSTYTQT</sequence>
<dbReference type="GO" id="GO:0005634">
    <property type="term" value="C:nucleus"/>
    <property type="evidence" value="ECO:0007669"/>
    <property type="project" value="TreeGrafter"/>
</dbReference>
<dbReference type="SMART" id="SM00355">
    <property type="entry name" value="ZnF_C2H2"/>
    <property type="match status" value="4"/>
</dbReference>
<dbReference type="InterPro" id="IPR055303">
    <property type="entry name" value="ATMIN"/>
</dbReference>
<dbReference type="PANTHER" id="PTHR46664">
    <property type="entry name" value="ATM INTERACTOR"/>
    <property type="match status" value="1"/>
</dbReference>
<dbReference type="InterPro" id="IPR036236">
    <property type="entry name" value="Znf_C2H2_sf"/>
</dbReference>
<dbReference type="GO" id="GO:0000976">
    <property type="term" value="F:transcription cis-regulatory region binding"/>
    <property type="evidence" value="ECO:0007669"/>
    <property type="project" value="InterPro"/>
</dbReference>
<feature type="domain" description="C2H2-type" evidence="3">
    <location>
        <begin position="142"/>
        <end position="171"/>
    </location>
</feature>
<accession>A0A7R8UGY9</accession>
<keyword evidence="1" id="KW-0863">Zinc-finger</keyword>
<dbReference type="OrthoDB" id="6354171at2759"/>
<dbReference type="Proteomes" id="UP000594454">
    <property type="component" value="Chromosome 2"/>
</dbReference>
<dbReference type="SUPFAM" id="SSF57667">
    <property type="entry name" value="beta-beta-alpha zinc fingers"/>
    <property type="match status" value="1"/>
</dbReference>
<dbReference type="EMBL" id="LR899010">
    <property type="protein sequence ID" value="CAD7080423.1"/>
    <property type="molecule type" value="Genomic_DNA"/>
</dbReference>
<dbReference type="PROSITE" id="PS00028">
    <property type="entry name" value="ZINC_FINGER_C2H2_1"/>
    <property type="match status" value="2"/>
</dbReference>
<feature type="domain" description="C2H2-type" evidence="3">
    <location>
        <begin position="116"/>
        <end position="135"/>
    </location>
</feature>
<name>A0A7R8UGY9_HERIL</name>
<feature type="domain" description="C2H2-type" evidence="3">
    <location>
        <begin position="27"/>
        <end position="56"/>
    </location>
</feature>
<dbReference type="PANTHER" id="PTHR46664:SF1">
    <property type="entry name" value="ATM INTERACTOR"/>
    <property type="match status" value="1"/>
</dbReference>